<dbReference type="GO" id="GO:0016887">
    <property type="term" value="F:ATP hydrolysis activity"/>
    <property type="evidence" value="ECO:0007669"/>
    <property type="project" value="InterPro"/>
</dbReference>
<keyword evidence="5" id="KW-1185">Reference proteome</keyword>
<evidence type="ECO:0000259" key="1">
    <source>
        <dbReference type="Pfam" id="PF09547"/>
    </source>
</evidence>
<dbReference type="GO" id="GO:0043934">
    <property type="term" value="P:sporulation"/>
    <property type="evidence" value="ECO:0007669"/>
    <property type="project" value="InterPro"/>
</dbReference>
<dbReference type="GO" id="GO:0005524">
    <property type="term" value="F:ATP binding"/>
    <property type="evidence" value="ECO:0007669"/>
    <property type="project" value="InterPro"/>
</dbReference>
<name>A0A926ILS8_9FIRM</name>
<feature type="domain" description="Sporulation stage IV protein A C-terminal" evidence="3">
    <location>
        <begin position="415"/>
        <end position="490"/>
    </location>
</feature>
<dbReference type="SUPFAM" id="SSF52540">
    <property type="entry name" value="P-loop containing nucleoside triphosphate hydrolases"/>
    <property type="match status" value="1"/>
</dbReference>
<dbReference type="InterPro" id="IPR046840">
    <property type="entry name" value="SpoIVA_C"/>
</dbReference>
<evidence type="ECO:0000313" key="5">
    <source>
        <dbReference type="Proteomes" id="UP000647416"/>
    </source>
</evidence>
<dbReference type="Pfam" id="PF09547">
    <property type="entry name" value="SpoIVA_ATPase"/>
    <property type="match status" value="1"/>
</dbReference>
<protein>
    <submittedName>
        <fullName evidence="4">Stage IV sporulation protein A</fullName>
    </submittedName>
</protein>
<dbReference type="PIRSF" id="PIRSF007466">
    <property type="entry name" value="SpoIVA"/>
    <property type="match status" value="1"/>
</dbReference>
<dbReference type="RefSeq" id="WP_262431043.1">
    <property type="nucleotide sequence ID" value="NZ_JACRTE010000001.1"/>
</dbReference>
<organism evidence="4 5">
    <name type="scientific">Qingrenia yutianensis</name>
    <dbReference type="NCBI Taxonomy" id="2763676"/>
    <lineage>
        <taxon>Bacteria</taxon>
        <taxon>Bacillati</taxon>
        <taxon>Bacillota</taxon>
        <taxon>Clostridia</taxon>
        <taxon>Eubacteriales</taxon>
        <taxon>Oscillospiraceae</taxon>
        <taxon>Qingrenia</taxon>
    </lineage>
</organism>
<evidence type="ECO:0000259" key="2">
    <source>
        <dbReference type="Pfam" id="PF20438"/>
    </source>
</evidence>
<dbReference type="InterPro" id="IPR046842">
    <property type="entry name" value="SpoIVA_ATPase"/>
</dbReference>
<dbReference type="AlphaFoldDB" id="A0A926ILS8"/>
<comment type="caution">
    <text evidence="4">The sequence shown here is derived from an EMBL/GenBank/DDBJ whole genome shotgun (WGS) entry which is preliminary data.</text>
</comment>
<reference evidence="4" key="1">
    <citation type="submission" date="2020-08" db="EMBL/GenBank/DDBJ databases">
        <title>Genome public.</title>
        <authorList>
            <person name="Liu C."/>
            <person name="Sun Q."/>
        </authorList>
    </citation>
    <scope>NUCLEOTIDE SEQUENCE</scope>
    <source>
        <strain evidence="4">NSJ-50</strain>
    </source>
</reference>
<evidence type="ECO:0000313" key="4">
    <source>
        <dbReference type="EMBL" id="MBC8595317.1"/>
    </source>
</evidence>
<dbReference type="InterPro" id="IPR027417">
    <property type="entry name" value="P-loop_NTPase"/>
</dbReference>
<dbReference type="EMBL" id="JACRTE010000001">
    <property type="protein sequence ID" value="MBC8595317.1"/>
    <property type="molecule type" value="Genomic_DNA"/>
</dbReference>
<sequence>MDNIYSDISTRCGGDIYIGVVGPVRTGKSTFIKRFMELLVIPNIGDAYKRERAKDELPQSGAGKMIMTTEPKFVPNEAVKISLADNAAMNVRLIDCVGYIVDGATGHFDEDMPRMVKTPWSDEEMPFAKAAEIGTKKVINEHSTIGILVTTDGTVTDIDRADYIDAEERVAKELKAINKPFVVIVNSVNPESDTAKRTQKELEEKYKVPVLCTDCANLTKEDINKIMESILFEFPLSEISINLPDWFDALEDGHWLKDGVIDCVKNYADGAQKISDVKDLAERLNEYENISGANIENMSLGTGCVRISVTMSDDLFYKILGEKTGMEISGREALVELISDLSDTKKKYDKIAYALNEVNEKGYGIVSPGIEELTLEEPEIVKQGNKFGVRLKASAPSLHLIRVDVETEVSPLVGTEKQSEELVKYLLNEFDESPTKIWESNIFGKSLHSLVNEGLHNKLYRMPTDAQDKIKETLQRIVNEGSGGLICIIL</sequence>
<dbReference type="InterPro" id="IPR014201">
    <property type="entry name" value="Spore_IV_A"/>
</dbReference>
<proteinExistence type="predicted"/>
<dbReference type="InterPro" id="IPR046841">
    <property type="entry name" value="SpoIVA_middle"/>
</dbReference>
<dbReference type="NCBIfam" id="TIGR02836">
    <property type="entry name" value="spore_IV_A"/>
    <property type="match status" value="1"/>
</dbReference>
<accession>A0A926ILS8</accession>
<gene>
    <name evidence="4" type="primary">spoIVA</name>
    <name evidence="4" type="ORF">H8706_00310</name>
</gene>
<dbReference type="Pfam" id="PF20439">
    <property type="entry name" value="SpoIVA_C"/>
    <property type="match status" value="1"/>
</dbReference>
<dbReference type="Gene3D" id="3.40.50.300">
    <property type="entry name" value="P-loop containing nucleotide triphosphate hydrolases"/>
    <property type="match status" value="1"/>
</dbReference>
<dbReference type="Proteomes" id="UP000647416">
    <property type="component" value="Unassembled WGS sequence"/>
</dbReference>
<dbReference type="Pfam" id="PF20438">
    <property type="entry name" value="SpoIVA_middle"/>
    <property type="match status" value="1"/>
</dbReference>
<feature type="domain" description="Stage IV sporulation protein A ATPase" evidence="1">
    <location>
        <begin position="3"/>
        <end position="235"/>
    </location>
</feature>
<evidence type="ECO:0000259" key="3">
    <source>
        <dbReference type="Pfam" id="PF20439"/>
    </source>
</evidence>
<feature type="domain" description="Stage IV sporulation protein A middle" evidence="2">
    <location>
        <begin position="237"/>
        <end position="414"/>
    </location>
</feature>